<proteinExistence type="predicted"/>
<name>A0A9X3LLD4_9CORY</name>
<dbReference type="GO" id="GO:0032259">
    <property type="term" value="P:methylation"/>
    <property type="evidence" value="ECO:0007669"/>
    <property type="project" value="UniProtKB-KW"/>
</dbReference>
<feature type="region of interest" description="Disordered" evidence="1">
    <location>
        <begin position="1"/>
        <end position="27"/>
    </location>
</feature>
<evidence type="ECO:0000313" key="2">
    <source>
        <dbReference type="EMBL" id="MCZ9288703.1"/>
    </source>
</evidence>
<keyword evidence="3" id="KW-1185">Reference proteome</keyword>
<gene>
    <name evidence="2" type="ORF">L8V00_00540</name>
</gene>
<accession>A0A9X3LLD4</accession>
<dbReference type="InterPro" id="IPR029063">
    <property type="entry name" value="SAM-dependent_MTases_sf"/>
</dbReference>
<dbReference type="Gene3D" id="3.40.50.150">
    <property type="entry name" value="Vaccinia Virus protein VP39"/>
    <property type="match status" value="1"/>
</dbReference>
<evidence type="ECO:0000313" key="3">
    <source>
        <dbReference type="Proteomes" id="UP001146469"/>
    </source>
</evidence>
<keyword evidence="2" id="KW-0489">Methyltransferase</keyword>
<organism evidence="2 3">
    <name type="scientific">Corynebacterium evansiae</name>
    <dbReference type="NCBI Taxonomy" id="2913499"/>
    <lineage>
        <taxon>Bacteria</taxon>
        <taxon>Bacillati</taxon>
        <taxon>Actinomycetota</taxon>
        <taxon>Actinomycetes</taxon>
        <taxon>Mycobacteriales</taxon>
        <taxon>Corynebacteriaceae</taxon>
        <taxon>Corynebacterium</taxon>
    </lineage>
</organism>
<dbReference type="SUPFAM" id="SSF53335">
    <property type="entry name" value="S-adenosyl-L-methionine-dependent methyltransferases"/>
    <property type="match status" value="1"/>
</dbReference>
<comment type="caution">
    <text evidence="2">The sequence shown here is derived from an EMBL/GenBank/DDBJ whole genome shotgun (WGS) entry which is preliminary data.</text>
</comment>
<dbReference type="AlphaFoldDB" id="A0A9X3LLD4"/>
<sequence length="283" mass="31576">MADHAHNLKARSWNTDGPVGVPTRGTTGYNRLRKSDRWLVAQPRVQAQLRGAVLHEHRNPVAVDVGYGASHTTTCEWARWLRTIAPTVEVTGLEIEPSRVLPDREGVHFALGGFELAGLQADVVRAFNVLRQYDVDQVQAAWDTMRANLRPGGVIIEGTCDEVGRRSCWVLLDEAGPQSLTLAWDPQDIEKPSDLAERLPKILIHRNTPGHLIYDVLAELDRCWERAAPLAVFGPRVRWRSAKQEFLGSLGDAHAPAARLNPRRRLADNSITLPWSLVCEPVH</sequence>
<dbReference type="GO" id="GO:0008168">
    <property type="term" value="F:methyltransferase activity"/>
    <property type="evidence" value="ECO:0007669"/>
    <property type="project" value="UniProtKB-KW"/>
</dbReference>
<dbReference type="EMBL" id="JAKMUT010000001">
    <property type="protein sequence ID" value="MCZ9288703.1"/>
    <property type="molecule type" value="Genomic_DNA"/>
</dbReference>
<reference evidence="2" key="1">
    <citation type="submission" date="2022-02" db="EMBL/GenBank/DDBJ databases">
        <title>Corynebacterium sp. from urogenital microbiome.</title>
        <authorList>
            <person name="Cappelli E.A."/>
            <person name="Ribeiro T.G."/>
            <person name="Peixe L."/>
        </authorList>
    </citation>
    <scope>NUCLEOTIDE SEQUENCE</scope>
    <source>
        <strain evidence="2">C8Ua_174</strain>
    </source>
</reference>
<evidence type="ECO:0000256" key="1">
    <source>
        <dbReference type="SAM" id="MobiDB-lite"/>
    </source>
</evidence>
<keyword evidence="2" id="KW-0808">Transferase</keyword>
<feature type="compositionally biased region" description="Low complexity" evidence="1">
    <location>
        <begin position="15"/>
        <end position="27"/>
    </location>
</feature>
<dbReference type="Proteomes" id="UP001146469">
    <property type="component" value="Unassembled WGS sequence"/>
</dbReference>
<protein>
    <submittedName>
        <fullName evidence="2">Class I SAM-dependent methyltransferase</fullName>
    </submittedName>
</protein>
<dbReference type="RefSeq" id="WP_269943925.1">
    <property type="nucleotide sequence ID" value="NZ_JAKMUT010000001.1"/>
</dbReference>